<reference evidence="1" key="1">
    <citation type="submission" date="2018-02" db="EMBL/GenBank/DDBJ databases">
        <title>Rhizophora mucronata_Transcriptome.</title>
        <authorList>
            <person name="Meera S.P."/>
            <person name="Sreeshan A."/>
            <person name="Augustine A."/>
        </authorList>
    </citation>
    <scope>NUCLEOTIDE SEQUENCE</scope>
    <source>
        <tissue evidence="1">Leaf</tissue>
    </source>
</reference>
<proteinExistence type="predicted"/>
<dbReference type="AlphaFoldDB" id="A0A2P2QQE1"/>
<accession>A0A2P2QQE1</accession>
<protein>
    <submittedName>
        <fullName evidence="1">Uncharacterized protein</fullName>
    </submittedName>
</protein>
<organism evidence="1">
    <name type="scientific">Rhizophora mucronata</name>
    <name type="common">Asiatic mangrove</name>
    <dbReference type="NCBI Taxonomy" id="61149"/>
    <lineage>
        <taxon>Eukaryota</taxon>
        <taxon>Viridiplantae</taxon>
        <taxon>Streptophyta</taxon>
        <taxon>Embryophyta</taxon>
        <taxon>Tracheophyta</taxon>
        <taxon>Spermatophyta</taxon>
        <taxon>Magnoliopsida</taxon>
        <taxon>eudicotyledons</taxon>
        <taxon>Gunneridae</taxon>
        <taxon>Pentapetalae</taxon>
        <taxon>rosids</taxon>
        <taxon>fabids</taxon>
        <taxon>Malpighiales</taxon>
        <taxon>Rhizophoraceae</taxon>
        <taxon>Rhizophora</taxon>
    </lineage>
</organism>
<dbReference type="EMBL" id="GGEC01088765">
    <property type="protein sequence ID" value="MBX69249.1"/>
    <property type="molecule type" value="Transcribed_RNA"/>
</dbReference>
<name>A0A2P2QQE1_RHIMU</name>
<evidence type="ECO:0000313" key="1">
    <source>
        <dbReference type="EMBL" id="MBX69249.1"/>
    </source>
</evidence>
<sequence>MLWHVELRWMNICMQQNHYAEFYSTFYVMCEFRPRYLLH</sequence>